<protein>
    <submittedName>
        <fullName evidence="2">Uncharacterized protein</fullName>
    </submittedName>
</protein>
<dbReference type="AlphaFoldDB" id="A0A1W7D5R7"/>
<evidence type="ECO:0000256" key="1">
    <source>
        <dbReference type="SAM" id="Phobius"/>
    </source>
</evidence>
<evidence type="ECO:0000313" key="3">
    <source>
        <dbReference type="Proteomes" id="UP000194218"/>
    </source>
</evidence>
<keyword evidence="1" id="KW-0472">Membrane</keyword>
<evidence type="ECO:0000313" key="2">
    <source>
        <dbReference type="EMBL" id="ARQ72259.1"/>
    </source>
</evidence>
<dbReference type="Proteomes" id="UP000194218">
    <property type="component" value="Chromosome"/>
</dbReference>
<keyword evidence="1" id="KW-0812">Transmembrane</keyword>
<feature type="transmembrane region" description="Helical" evidence="1">
    <location>
        <begin position="42"/>
        <end position="62"/>
    </location>
</feature>
<accession>A0A1W7D5R7</accession>
<keyword evidence="1" id="KW-1133">Transmembrane helix</keyword>
<dbReference type="EMBL" id="CP021121">
    <property type="protein sequence ID" value="ARQ72259.1"/>
    <property type="molecule type" value="Genomic_DNA"/>
</dbReference>
<sequence>MPPIPAAPALLGPRSALILLLGALVAIGAGTLLHLGQQDAAAAVLGACGAFGGAVLFFHTIIGP</sequence>
<organism evidence="2 3">
    <name type="scientific">Streptomyces marincola</name>
    <dbReference type="NCBI Taxonomy" id="2878388"/>
    <lineage>
        <taxon>Bacteria</taxon>
        <taxon>Bacillati</taxon>
        <taxon>Actinomycetota</taxon>
        <taxon>Actinomycetes</taxon>
        <taxon>Kitasatosporales</taxon>
        <taxon>Streptomycetaceae</taxon>
        <taxon>Streptomyces</taxon>
    </lineage>
</organism>
<gene>
    <name evidence="2" type="ORF">CAG99_09780</name>
</gene>
<keyword evidence="3" id="KW-1185">Reference proteome</keyword>
<reference evidence="2 3" key="1">
    <citation type="submission" date="2017-05" db="EMBL/GenBank/DDBJ databases">
        <title>Complete genome sequence of Streptomyces sp. SCSIO 03032 revealed the diverse biosynthetic pathways for its bioactive secondary metabolites.</title>
        <authorList>
            <person name="Ma L."/>
            <person name="Zhu Y."/>
            <person name="Zhang W."/>
            <person name="Zhang G."/>
            <person name="Tian X."/>
            <person name="Zhang S."/>
            <person name="Zhang C."/>
        </authorList>
    </citation>
    <scope>NUCLEOTIDE SEQUENCE [LARGE SCALE GENOMIC DNA]</scope>
    <source>
        <strain evidence="2 3">SCSIO 03032</strain>
    </source>
</reference>
<feature type="transmembrane region" description="Helical" evidence="1">
    <location>
        <begin position="15"/>
        <end position="35"/>
    </location>
</feature>
<name>A0A1W7D5R7_9ACTN</name>
<proteinExistence type="predicted"/>
<dbReference type="KEGG" id="smao:CAG99_09780"/>